<organism evidence="2 3">
    <name type="scientific">Perspicuibacillus lycopersici</name>
    <dbReference type="NCBI Taxonomy" id="1325689"/>
    <lineage>
        <taxon>Bacteria</taxon>
        <taxon>Bacillati</taxon>
        <taxon>Bacillota</taxon>
        <taxon>Bacilli</taxon>
        <taxon>Bacillales</taxon>
        <taxon>Bacillaceae</taxon>
        <taxon>Perspicuibacillus</taxon>
    </lineage>
</organism>
<dbReference type="PANTHER" id="PTHR43415:SF3">
    <property type="entry name" value="GNAT-FAMILY ACETYLTRANSFERASE"/>
    <property type="match status" value="1"/>
</dbReference>
<dbReference type="SUPFAM" id="SSF55729">
    <property type="entry name" value="Acyl-CoA N-acyltransferases (Nat)"/>
    <property type="match status" value="1"/>
</dbReference>
<keyword evidence="3" id="KW-1185">Reference proteome</keyword>
<dbReference type="PROSITE" id="PS51186">
    <property type="entry name" value="GNAT"/>
    <property type="match status" value="1"/>
</dbReference>
<evidence type="ECO:0000313" key="2">
    <source>
        <dbReference type="EMBL" id="MCU9614658.1"/>
    </source>
</evidence>
<dbReference type="EMBL" id="JAOUSF010000005">
    <property type="protein sequence ID" value="MCU9614658.1"/>
    <property type="molecule type" value="Genomic_DNA"/>
</dbReference>
<dbReference type="GO" id="GO:0016747">
    <property type="term" value="F:acyltransferase activity, transferring groups other than amino-acyl groups"/>
    <property type="evidence" value="ECO:0007669"/>
    <property type="project" value="InterPro"/>
</dbReference>
<dbReference type="Gene3D" id="3.40.630.30">
    <property type="match status" value="1"/>
</dbReference>
<sequence length="173" mass="20106">MEQNTNLMKKLKVRALTEGDYIVFFHWSKDDVFCSANGWETNRSQKELYKWFINNCVNQVTDNFIRMGIDLDGKLIGYADLAYIKNNSAEIGFAIGESELWGKGIGFHSVLCFINYVYKELGITIFSAETHDLNIRSRKILEKLGFKEISRIGYDIYQGEQCQLIQYQLVFLK</sequence>
<evidence type="ECO:0000313" key="3">
    <source>
        <dbReference type="Proteomes" id="UP001209318"/>
    </source>
</evidence>
<protein>
    <submittedName>
        <fullName evidence="2">GNAT family N-acetyltransferase</fullName>
    </submittedName>
</protein>
<name>A0AAE3IW19_9BACI</name>
<dbReference type="RefSeq" id="WP_263073983.1">
    <property type="nucleotide sequence ID" value="NZ_JAOUSF010000005.1"/>
</dbReference>
<dbReference type="InterPro" id="IPR000182">
    <property type="entry name" value="GNAT_dom"/>
</dbReference>
<dbReference type="PANTHER" id="PTHR43415">
    <property type="entry name" value="SPERMIDINE N(1)-ACETYLTRANSFERASE"/>
    <property type="match status" value="1"/>
</dbReference>
<proteinExistence type="predicted"/>
<dbReference type="Pfam" id="PF13302">
    <property type="entry name" value="Acetyltransf_3"/>
    <property type="match status" value="1"/>
</dbReference>
<dbReference type="AlphaFoldDB" id="A0AAE3IW19"/>
<feature type="domain" description="N-acetyltransferase" evidence="1">
    <location>
        <begin position="11"/>
        <end position="173"/>
    </location>
</feature>
<gene>
    <name evidence="2" type="ORF">OEV98_14030</name>
</gene>
<reference evidence="2" key="1">
    <citation type="submission" date="2022-10" db="EMBL/GenBank/DDBJ databases">
        <title>Description of Fervidibacillus gen. nov. in the family Fervidibacillaceae fam. nov. with two species, Fervidibacillus albus sp. nov., and Fervidibacillus halotolerans sp. nov., isolated from tidal flat sediments.</title>
        <authorList>
            <person name="Kwon K.K."/>
            <person name="Yang S.-H."/>
        </authorList>
    </citation>
    <scope>NUCLEOTIDE SEQUENCE</scope>
    <source>
        <strain evidence="2">JCM 19140</strain>
    </source>
</reference>
<dbReference type="InterPro" id="IPR016181">
    <property type="entry name" value="Acyl_CoA_acyltransferase"/>
</dbReference>
<evidence type="ECO:0000259" key="1">
    <source>
        <dbReference type="PROSITE" id="PS51186"/>
    </source>
</evidence>
<dbReference type="Proteomes" id="UP001209318">
    <property type="component" value="Unassembled WGS sequence"/>
</dbReference>
<accession>A0AAE3IW19</accession>
<comment type="caution">
    <text evidence="2">The sequence shown here is derived from an EMBL/GenBank/DDBJ whole genome shotgun (WGS) entry which is preliminary data.</text>
</comment>